<proteinExistence type="predicted"/>
<feature type="compositionally biased region" description="Basic residues" evidence="1">
    <location>
        <begin position="168"/>
        <end position="181"/>
    </location>
</feature>
<dbReference type="Proteomes" id="UP000193144">
    <property type="component" value="Unassembled WGS sequence"/>
</dbReference>
<protein>
    <submittedName>
        <fullName evidence="2">Uncharacterized protein</fullName>
    </submittedName>
</protein>
<comment type="caution">
    <text evidence="2">The sequence shown here is derived from an EMBL/GenBank/DDBJ whole genome shotgun (WGS) entry which is preliminary data.</text>
</comment>
<keyword evidence="3" id="KW-1185">Reference proteome</keyword>
<name>A0A1Y1ZT14_9PLEO</name>
<dbReference type="EMBL" id="MCFA01000044">
    <property type="protein sequence ID" value="ORY13187.1"/>
    <property type="molecule type" value="Genomic_DNA"/>
</dbReference>
<gene>
    <name evidence="2" type="ORF">BCR34DRAFT_275859</name>
</gene>
<reference evidence="2 3" key="1">
    <citation type="submission" date="2016-07" db="EMBL/GenBank/DDBJ databases">
        <title>Pervasive Adenine N6-methylation of Active Genes in Fungi.</title>
        <authorList>
            <consortium name="DOE Joint Genome Institute"/>
            <person name="Mondo S.J."/>
            <person name="Dannebaum R.O."/>
            <person name="Kuo R.C."/>
            <person name="Labutti K."/>
            <person name="Haridas S."/>
            <person name="Kuo A."/>
            <person name="Salamov A."/>
            <person name="Ahrendt S.R."/>
            <person name="Lipzen A."/>
            <person name="Sullivan W."/>
            <person name="Andreopoulos W.B."/>
            <person name="Clum A."/>
            <person name="Lindquist E."/>
            <person name="Daum C."/>
            <person name="Ramamoorthy G.K."/>
            <person name="Gryganskyi A."/>
            <person name="Culley D."/>
            <person name="Magnuson J.K."/>
            <person name="James T.Y."/>
            <person name="O'Malley M.A."/>
            <person name="Stajich J.E."/>
            <person name="Spatafora J.W."/>
            <person name="Visel A."/>
            <person name="Grigoriev I.V."/>
        </authorList>
    </citation>
    <scope>NUCLEOTIDE SEQUENCE [LARGE SCALE GENOMIC DNA]</scope>
    <source>
        <strain evidence="2 3">CBS 115471</strain>
    </source>
</reference>
<feature type="region of interest" description="Disordered" evidence="1">
    <location>
        <begin position="106"/>
        <end position="139"/>
    </location>
</feature>
<feature type="region of interest" description="Disordered" evidence="1">
    <location>
        <begin position="1"/>
        <end position="20"/>
    </location>
</feature>
<evidence type="ECO:0000313" key="3">
    <source>
        <dbReference type="Proteomes" id="UP000193144"/>
    </source>
</evidence>
<evidence type="ECO:0000256" key="1">
    <source>
        <dbReference type="SAM" id="MobiDB-lite"/>
    </source>
</evidence>
<feature type="region of interest" description="Disordered" evidence="1">
    <location>
        <begin position="168"/>
        <end position="191"/>
    </location>
</feature>
<sequence>MSSTPKSALQNHPQSKNRHWKQRNYHLISSISSDLIRFPLSNHHTTSITTLALTLASTISSPCQPQTLHTHPSISSLNLIPINPPALPPPSPSILHYPALLSAKRNLSSPQPIKPPKSIPDSHRGWGPDPMPRGKAAGLPLPDLVSSLSSRCGLPLLWRPKSASVRYPKTRGRRTHAHSQRTHIQDYSRIR</sequence>
<feature type="compositionally biased region" description="Polar residues" evidence="1">
    <location>
        <begin position="1"/>
        <end position="14"/>
    </location>
</feature>
<organism evidence="2 3">
    <name type="scientific">Clohesyomyces aquaticus</name>
    <dbReference type="NCBI Taxonomy" id="1231657"/>
    <lineage>
        <taxon>Eukaryota</taxon>
        <taxon>Fungi</taxon>
        <taxon>Dikarya</taxon>
        <taxon>Ascomycota</taxon>
        <taxon>Pezizomycotina</taxon>
        <taxon>Dothideomycetes</taxon>
        <taxon>Pleosporomycetidae</taxon>
        <taxon>Pleosporales</taxon>
        <taxon>Lindgomycetaceae</taxon>
        <taxon>Clohesyomyces</taxon>
    </lineage>
</organism>
<accession>A0A1Y1ZT14</accession>
<dbReference type="AlphaFoldDB" id="A0A1Y1ZT14"/>
<evidence type="ECO:0000313" key="2">
    <source>
        <dbReference type="EMBL" id="ORY13187.1"/>
    </source>
</evidence>